<evidence type="ECO:0000259" key="7">
    <source>
        <dbReference type="Pfam" id="PF08154"/>
    </source>
</evidence>
<dbReference type="InterPro" id="IPR012972">
    <property type="entry name" value="NLE"/>
</dbReference>
<dbReference type="GO" id="GO:0005634">
    <property type="term" value="C:nucleus"/>
    <property type="evidence" value="ECO:0007669"/>
    <property type="project" value="UniProtKB-SubCell"/>
</dbReference>
<reference evidence="9" key="2">
    <citation type="submission" date="2015-01" db="EMBL/GenBank/DDBJ databases">
        <title>Evolutionary Origins and Diversification of the Mycorrhizal Mutualists.</title>
        <authorList>
            <consortium name="DOE Joint Genome Institute"/>
            <consortium name="Mycorrhizal Genomics Consortium"/>
            <person name="Kohler A."/>
            <person name="Kuo A."/>
            <person name="Nagy L.G."/>
            <person name="Floudas D."/>
            <person name="Copeland A."/>
            <person name="Barry K.W."/>
            <person name="Cichocki N."/>
            <person name="Veneault-Fourrey C."/>
            <person name="LaButti K."/>
            <person name="Lindquist E.A."/>
            <person name="Lipzen A."/>
            <person name="Lundell T."/>
            <person name="Morin E."/>
            <person name="Murat C."/>
            <person name="Riley R."/>
            <person name="Ohm R."/>
            <person name="Sun H."/>
            <person name="Tunlid A."/>
            <person name="Henrissat B."/>
            <person name="Grigoriev I.V."/>
            <person name="Hibbett D.S."/>
            <person name="Martin F."/>
        </authorList>
    </citation>
    <scope>NUCLEOTIDE SEQUENCE [LARGE SCALE GENOMIC DNA]</scope>
    <source>
        <strain evidence="9">Foug A</strain>
    </source>
</reference>
<dbReference type="Pfam" id="PF00400">
    <property type="entry name" value="WD40"/>
    <property type="match status" value="5"/>
</dbReference>
<evidence type="ECO:0000256" key="6">
    <source>
        <dbReference type="SAM" id="MobiDB-lite"/>
    </source>
</evidence>
<dbReference type="SUPFAM" id="SSF50978">
    <property type="entry name" value="WD40 repeat-like"/>
    <property type="match status" value="1"/>
</dbReference>
<dbReference type="InterPro" id="IPR001680">
    <property type="entry name" value="WD40_rpt"/>
</dbReference>
<protein>
    <recommendedName>
        <fullName evidence="7">NLE domain-containing protein</fullName>
    </recommendedName>
</protein>
<dbReference type="PANTHER" id="PTHR19855:SF11">
    <property type="entry name" value="RIBOSOME BIOGENESIS PROTEIN WDR12"/>
    <property type="match status" value="1"/>
</dbReference>
<feature type="repeat" description="WD" evidence="5">
    <location>
        <begin position="193"/>
        <end position="225"/>
    </location>
</feature>
<dbReference type="SMART" id="SM00320">
    <property type="entry name" value="WD40"/>
    <property type="match status" value="7"/>
</dbReference>
<dbReference type="InParanoid" id="A0A0C3E9I4"/>
<dbReference type="Proteomes" id="UP000053989">
    <property type="component" value="Unassembled WGS sequence"/>
</dbReference>
<evidence type="ECO:0000313" key="9">
    <source>
        <dbReference type="Proteomes" id="UP000053989"/>
    </source>
</evidence>
<evidence type="ECO:0000313" key="8">
    <source>
        <dbReference type="EMBL" id="KIM64611.1"/>
    </source>
</evidence>
<evidence type="ECO:0000256" key="3">
    <source>
        <dbReference type="ARBA" id="ARBA00022737"/>
    </source>
</evidence>
<accession>A0A0C3E9I4</accession>
<keyword evidence="3" id="KW-0677">Repeat</keyword>
<dbReference type="HOGENOM" id="CLU_000288_57_0_1"/>
<proteinExistence type="predicted"/>
<dbReference type="PROSITE" id="PS50082">
    <property type="entry name" value="WD_REPEATS_2"/>
    <property type="match status" value="3"/>
</dbReference>
<keyword evidence="4" id="KW-0539">Nucleus</keyword>
<evidence type="ECO:0000256" key="1">
    <source>
        <dbReference type="ARBA" id="ARBA00004123"/>
    </source>
</evidence>
<evidence type="ECO:0000256" key="5">
    <source>
        <dbReference type="PROSITE-ProRule" id="PRU00221"/>
    </source>
</evidence>
<dbReference type="PANTHER" id="PTHR19855">
    <property type="entry name" value="WD40 REPEAT PROTEIN 12, 37"/>
    <property type="match status" value="1"/>
</dbReference>
<keyword evidence="9" id="KW-1185">Reference proteome</keyword>
<dbReference type="OrthoDB" id="10251381at2759"/>
<organism evidence="8 9">
    <name type="scientific">Scleroderma citrinum Foug A</name>
    <dbReference type="NCBI Taxonomy" id="1036808"/>
    <lineage>
        <taxon>Eukaryota</taxon>
        <taxon>Fungi</taxon>
        <taxon>Dikarya</taxon>
        <taxon>Basidiomycota</taxon>
        <taxon>Agaricomycotina</taxon>
        <taxon>Agaricomycetes</taxon>
        <taxon>Agaricomycetidae</taxon>
        <taxon>Boletales</taxon>
        <taxon>Sclerodermatineae</taxon>
        <taxon>Sclerodermataceae</taxon>
        <taxon>Scleroderma</taxon>
    </lineage>
</organism>
<dbReference type="Pfam" id="PF08154">
    <property type="entry name" value="NLE"/>
    <property type="match status" value="1"/>
</dbReference>
<feature type="repeat" description="WD" evidence="5">
    <location>
        <begin position="264"/>
        <end position="306"/>
    </location>
</feature>
<reference evidence="8 9" key="1">
    <citation type="submission" date="2014-04" db="EMBL/GenBank/DDBJ databases">
        <authorList>
            <consortium name="DOE Joint Genome Institute"/>
            <person name="Kuo A."/>
            <person name="Kohler A."/>
            <person name="Nagy L.G."/>
            <person name="Floudas D."/>
            <person name="Copeland A."/>
            <person name="Barry K.W."/>
            <person name="Cichocki N."/>
            <person name="Veneault-Fourrey C."/>
            <person name="LaButti K."/>
            <person name="Lindquist E.A."/>
            <person name="Lipzen A."/>
            <person name="Lundell T."/>
            <person name="Morin E."/>
            <person name="Murat C."/>
            <person name="Sun H."/>
            <person name="Tunlid A."/>
            <person name="Henrissat B."/>
            <person name="Grigoriev I.V."/>
            <person name="Hibbett D.S."/>
            <person name="Martin F."/>
            <person name="Nordberg H.P."/>
            <person name="Cantor M.N."/>
            <person name="Hua S.X."/>
        </authorList>
    </citation>
    <scope>NUCLEOTIDE SEQUENCE [LARGE SCALE GENOMIC DNA]</scope>
    <source>
        <strain evidence="8 9">Foug A</strain>
    </source>
</reference>
<comment type="subcellular location">
    <subcellularLocation>
        <location evidence="1">Nucleus</location>
    </subcellularLocation>
</comment>
<feature type="region of interest" description="Disordered" evidence="6">
    <location>
        <begin position="228"/>
        <end position="266"/>
    </location>
</feature>
<sequence length="437" mass="47821">MDTEAAGTTQPVVFTTKTPYFLPSQKFMVPLNWTRYQLSQLINKALSLPHPIPFDFLIHGEILRTSLAQWRSEKGMGEEETLEIEYFESLLPPQRMSNIPHEDWVSSVSCRISQHILTASYDGHVRLFDYSQNCIRDISAHPVPVSSVTVVPSPRTNDDSHIIATASHDLTAQLTKISLEADTPASSQTLASLPLHTSTLSSITADSTGSTLLTASWDTLIGVWDSTIPPEDEVPLESGDRKKRRKIGASNDTRPVRKAPSTVLKSHTARVSKALFAPNSRQHAHSCGFDSTVRHWDVEMGVCTNTLTVPERPMLDLALTSDGNMALAASTDRTVSVFDLRGSDLSCTIGTLTHPATPSCVVCPDVSNSSQVMTGSYDGVARLWDLRSMRSTVASFRVWEGMKILDVEWVGDTLCVGGEGGVEIWRISQGERISAAA</sequence>
<dbReference type="PROSITE" id="PS50294">
    <property type="entry name" value="WD_REPEATS_REGION"/>
    <property type="match status" value="1"/>
</dbReference>
<dbReference type="STRING" id="1036808.A0A0C3E9I4"/>
<dbReference type="InterPro" id="IPR036322">
    <property type="entry name" value="WD40_repeat_dom_sf"/>
</dbReference>
<feature type="repeat" description="WD" evidence="5">
    <location>
        <begin position="368"/>
        <end position="394"/>
    </location>
</feature>
<dbReference type="AlphaFoldDB" id="A0A0C3E9I4"/>
<keyword evidence="2 5" id="KW-0853">WD repeat</keyword>
<dbReference type="FunCoup" id="A0A0C3E9I4">
    <property type="interactions" value="439"/>
</dbReference>
<evidence type="ECO:0000256" key="4">
    <source>
        <dbReference type="ARBA" id="ARBA00023242"/>
    </source>
</evidence>
<dbReference type="InterPro" id="IPR015943">
    <property type="entry name" value="WD40/YVTN_repeat-like_dom_sf"/>
</dbReference>
<dbReference type="EMBL" id="KN822027">
    <property type="protein sequence ID" value="KIM64611.1"/>
    <property type="molecule type" value="Genomic_DNA"/>
</dbReference>
<feature type="domain" description="NLE" evidence="7">
    <location>
        <begin position="12"/>
        <end position="69"/>
    </location>
</feature>
<evidence type="ECO:0000256" key="2">
    <source>
        <dbReference type="ARBA" id="ARBA00022574"/>
    </source>
</evidence>
<name>A0A0C3E9I4_9AGAM</name>
<dbReference type="Gene3D" id="2.130.10.10">
    <property type="entry name" value="YVTN repeat-like/Quinoprotein amine dehydrogenase"/>
    <property type="match status" value="1"/>
</dbReference>
<gene>
    <name evidence="8" type="ORF">SCLCIDRAFT_23341</name>
</gene>